<proteinExistence type="predicted"/>
<dbReference type="AlphaFoldDB" id="A0A6C0H803"/>
<name>A0A6C0H803_9ZZZZ</name>
<accession>A0A6C0H803</accession>
<organism evidence="1">
    <name type="scientific">viral metagenome</name>
    <dbReference type="NCBI Taxonomy" id="1070528"/>
    <lineage>
        <taxon>unclassified sequences</taxon>
        <taxon>metagenomes</taxon>
        <taxon>organismal metagenomes</taxon>
    </lineage>
</organism>
<reference evidence="1" key="1">
    <citation type="journal article" date="2020" name="Nature">
        <title>Giant virus diversity and host interactions through global metagenomics.</title>
        <authorList>
            <person name="Schulz F."/>
            <person name="Roux S."/>
            <person name="Paez-Espino D."/>
            <person name="Jungbluth S."/>
            <person name="Walsh D.A."/>
            <person name="Denef V.J."/>
            <person name="McMahon K.D."/>
            <person name="Konstantinidis K.T."/>
            <person name="Eloe-Fadrosh E.A."/>
            <person name="Kyrpides N.C."/>
            <person name="Woyke T."/>
        </authorList>
    </citation>
    <scope>NUCLEOTIDE SEQUENCE</scope>
    <source>
        <strain evidence="1">GVMAG-M-3300023179-82</strain>
    </source>
</reference>
<sequence>MNNQLFKIVRIIESLLTLLIYKYYCYFQRN</sequence>
<evidence type="ECO:0000313" key="1">
    <source>
        <dbReference type="EMBL" id="QHT76711.1"/>
    </source>
</evidence>
<protein>
    <submittedName>
        <fullName evidence="1">Uncharacterized protein</fullName>
    </submittedName>
</protein>
<dbReference type="EMBL" id="MN739900">
    <property type="protein sequence ID" value="QHT76711.1"/>
    <property type="molecule type" value="Genomic_DNA"/>
</dbReference>